<keyword evidence="1" id="KW-0378">Hydrolase</keyword>
<accession>A0A9D1PXF4</accession>
<keyword evidence="5" id="KW-0067">ATP-binding</keyword>
<protein>
    <submittedName>
        <fullName evidence="5">DEAD/DEAH box helicase</fullName>
    </submittedName>
</protein>
<dbReference type="Proteomes" id="UP000886752">
    <property type="component" value="Unassembled WGS sequence"/>
</dbReference>
<keyword evidence="5" id="KW-0547">Nucleotide-binding</keyword>
<evidence type="ECO:0000259" key="2">
    <source>
        <dbReference type="PROSITE" id="PS50042"/>
    </source>
</evidence>
<evidence type="ECO:0000256" key="1">
    <source>
        <dbReference type="ARBA" id="ARBA00022801"/>
    </source>
</evidence>
<dbReference type="InterPro" id="IPR049730">
    <property type="entry name" value="SNF2/RAD54-like_C"/>
</dbReference>
<dbReference type="GO" id="GO:0005524">
    <property type="term" value="F:ATP binding"/>
    <property type="evidence" value="ECO:0007669"/>
    <property type="project" value="InterPro"/>
</dbReference>
<dbReference type="InterPro" id="IPR014001">
    <property type="entry name" value="Helicase_ATP-bd"/>
</dbReference>
<organism evidence="5 6">
    <name type="scientific">Candidatus Desulfovibrio intestinipullorum</name>
    <dbReference type="NCBI Taxonomy" id="2838536"/>
    <lineage>
        <taxon>Bacteria</taxon>
        <taxon>Pseudomonadati</taxon>
        <taxon>Thermodesulfobacteriota</taxon>
        <taxon>Desulfovibrionia</taxon>
        <taxon>Desulfovibrionales</taxon>
        <taxon>Desulfovibrionaceae</taxon>
        <taxon>Desulfovibrio</taxon>
    </lineage>
</organism>
<proteinExistence type="predicted"/>
<dbReference type="InterPro" id="IPR000595">
    <property type="entry name" value="cNMP-bd_dom"/>
</dbReference>
<feature type="domain" description="Helicase C-terminal" evidence="4">
    <location>
        <begin position="1200"/>
        <end position="1357"/>
    </location>
</feature>
<dbReference type="PROSITE" id="PS51194">
    <property type="entry name" value="HELICASE_CTER"/>
    <property type="match status" value="1"/>
</dbReference>
<dbReference type="InterPro" id="IPR027417">
    <property type="entry name" value="P-loop_NTPase"/>
</dbReference>
<dbReference type="GO" id="GO:0004386">
    <property type="term" value="F:helicase activity"/>
    <property type="evidence" value="ECO:0007669"/>
    <property type="project" value="UniProtKB-KW"/>
</dbReference>
<dbReference type="Pfam" id="PF00176">
    <property type="entry name" value="SNF2-rel_dom"/>
    <property type="match status" value="1"/>
</dbReference>
<dbReference type="SMART" id="SM00487">
    <property type="entry name" value="DEXDc"/>
    <property type="match status" value="1"/>
</dbReference>
<name>A0A9D1PXF4_9BACT</name>
<dbReference type="GO" id="GO:0016787">
    <property type="term" value="F:hydrolase activity"/>
    <property type="evidence" value="ECO:0007669"/>
    <property type="project" value="UniProtKB-KW"/>
</dbReference>
<comment type="caution">
    <text evidence="5">The sequence shown here is derived from an EMBL/GenBank/DDBJ whole genome shotgun (WGS) entry which is preliminary data.</text>
</comment>
<dbReference type="Gene3D" id="3.40.50.300">
    <property type="entry name" value="P-loop containing nucleotide triphosphate hydrolases"/>
    <property type="match status" value="1"/>
</dbReference>
<dbReference type="InterPro" id="IPR001650">
    <property type="entry name" value="Helicase_C-like"/>
</dbReference>
<dbReference type="InterPro" id="IPR038718">
    <property type="entry name" value="SNF2-like_sf"/>
</dbReference>
<feature type="domain" description="Helicase ATP-binding" evidence="3">
    <location>
        <begin position="923"/>
        <end position="1079"/>
    </location>
</feature>
<evidence type="ECO:0000313" key="6">
    <source>
        <dbReference type="Proteomes" id="UP000886752"/>
    </source>
</evidence>
<evidence type="ECO:0000313" key="5">
    <source>
        <dbReference type="EMBL" id="HIW01051.1"/>
    </source>
</evidence>
<gene>
    <name evidence="5" type="ORF">H9894_07675</name>
</gene>
<dbReference type="EMBL" id="DXHV01000071">
    <property type="protein sequence ID" value="HIW01051.1"/>
    <property type="molecule type" value="Genomic_DNA"/>
</dbReference>
<dbReference type="PROSITE" id="PS50042">
    <property type="entry name" value="CNMP_BINDING_3"/>
    <property type="match status" value="1"/>
</dbReference>
<dbReference type="PROSITE" id="PS51192">
    <property type="entry name" value="HELICASE_ATP_BIND_1"/>
    <property type="match status" value="1"/>
</dbReference>
<keyword evidence="5" id="KW-0347">Helicase</keyword>
<dbReference type="SMART" id="SM00490">
    <property type="entry name" value="HELICc"/>
    <property type="match status" value="1"/>
</dbReference>
<dbReference type="InterPro" id="IPR000330">
    <property type="entry name" value="SNF2_N"/>
</dbReference>
<reference evidence="5" key="2">
    <citation type="submission" date="2021-04" db="EMBL/GenBank/DDBJ databases">
        <authorList>
            <person name="Gilroy R."/>
        </authorList>
    </citation>
    <scope>NUCLEOTIDE SEQUENCE</scope>
    <source>
        <strain evidence="5">ChiHecec2B26-446</strain>
    </source>
</reference>
<evidence type="ECO:0000259" key="3">
    <source>
        <dbReference type="PROSITE" id="PS51192"/>
    </source>
</evidence>
<reference evidence="5" key="1">
    <citation type="journal article" date="2021" name="PeerJ">
        <title>Extensive microbial diversity within the chicken gut microbiome revealed by metagenomics and culture.</title>
        <authorList>
            <person name="Gilroy R."/>
            <person name="Ravi A."/>
            <person name="Getino M."/>
            <person name="Pursley I."/>
            <person name="Horton D.L."/>
            <person name="Alikhan N.F."/>
            <person name="Baker D."/>
            <person name="Gharbi K."/>
            <person name="Hall N."/>
            <person name="Watson M."/>
            <person name="Adriaenssens E.M."/>
            <person name="Foster-Nyarko E."/>
            <person name="Jarju S."/>
            <person name="Secka A."/>
            <person name="Antonio M."/>
            <person name="Oren A."/>
            <person name="Chaudhuri R.R."/>
            <person name="La Ragione R."/>
            <person name="Hildebrand F."/>
            <person name="Pallen M.J."/>
        </authorList>
    </citation>
    <scope>NUCLEOTIDE SEQUENCE</scope>
    <source>
        <strain evidence="5">ChiHecec2B26-446</strain>
    </source>
</reference>
<dbReference type="Pfam" id="PF00271">
    <property type="entry name" value="Helicase_C"/>
    <property type="match status" value="1"/>
</dbReference>
<sequence length="1366" mass="152814">MMDALLVLTQDGNMVLYNQLKLMDALPGGVYHYSQLATFRNQLSSDDIRYYSGNSNAEMLPQIRFELTKQAVDDLDLRLYLRRMCVDKTFLGTPTGLGLAQIVAIYRNNEAEFKELCGGDARNLRGGCRRQHLLFSSLSMDWFLSRTPYLQGVIFADLCASFFFDGAIHPLLHQFYVLYEQGRIAAPWLASEIVSMLRYWRGEKVVPEDFMTMPAGKRKPVVTAAQAFALGSQCLFRNDAEALTWCSKGLSLLKKERQMRTSVHIGQYAGLCVDLTRFLFGEYKDLEQMRENISTITSSSVAGCDRYIVGIPGFLSLAALDWLRRGDKEAAQKTYARIPDYAGADKNFLSALLFYLTRMRLKTGSHDDIALRGWYLAATGFPRLQRCFADMIYALPGLDDHAAWSRDGEYQDLLDLSQIVEEMPEWQLRINALENLIQDSVKATRKKRFVWVVDMSDKSVQPQEQTLGVRGWSKGRDVSLKRLYEKTGDLSAMTEVDRRIAAGIENTGWWNTSYELSLYDCYEALADCNQVYEMQDEGLEPLSFKEGTLEFSLREKNRDNYVLTVGNEEIKLPEGAGNSSVYFLRKGNVVTYYKLSERDQQVVKLIGKGMTFPKTSLGRVISLTRNGLDIDVNTQGIDAETVEPVSAPVLQLEQTSSGFEALVGVRPFGRPDTPFFQAGEGAREPLASVVLDPAAEEPQSAGQNRKKLTKTLRVVRDFEAEARAQTELARACPTLETNLEDNHWSTSDVEQVLSLLEELPQSGQTYSVEWPKGGRIKLRGRVDAGKIKARIGWTSNDWFGVSGEVDLDDHEKISLNALLSSLKGSRFVMLKDGEYVALTADLRRKLSSLKLVGMENKKGEFMVNSLASAAVEQALEDVELESDVKWQHSTERMHKAFATTPKVPKLLHAELRDYQREGYVWMQRLAIWGVGACLADDMGLGKTLQAIAVMLNQAQKGPCLVVAPTSVCANWELEINRFAPSLNVRRLGHTGRSETIAALESNDVLIVGYGLLPNVQDELATRTWAMVTFDEAQALKNAATKRARAGSKLQADFRLALTGTPIENRIDDLWSLFNIINPGLLGSWDTFLSRYGAAATPGSGASRALRAVVRPFLLRRLKASVLDELPEKTEQNIIVEPNAKELAFYESLRQKAVAKIHASDSSGGTKRFEILAELTRLRRACCHPGLADPDMLALEKYSTKTETFLETVSDLIAGGHKVLAFSQFTSYLAQIREALEEHKISYQYLDGSTPETERRNRVAAFQKGEGDVFLLSLKAGGTGLNLTAADYVIHLDPWWNPAVEDQASDRAHRIGQKRPVTIYRMVQAGSVEEKILTLHASKRELAADFLEGTETSVKSLTEEDLLRLLQ</sequence>
<dbReference type="CDD" id="cd18793">
    <property type="entry name" value="SF2_C_SNF"/>
    <property type="match status" value="1"/>
</dbReference>
<dbReference type="Gene3D" id="3.40.50.10810">
    <property type="entry name" value="Tandem AAA-ATPase domain"/>
    <property type="match status" value="1"/>
</dbReference>
<evidence type="ECO:0000259" key="4">
    <source>
        <dbReference type="PROSITE" id="PS51194"/>
    </source>
</evidence>
<dbReference type="SUPFAM" id="SSF52540">
    <property type="entry name" value="P-loop containing nucleoside triphosphate hydrolases"/>
    <property type="match status" value="2"/>
</dbReference>
<dbReference type="PANTHER" id="PTHR10799">
    <property type="entry name" value="SNF2/RAD54 HELICASE FAMILY"/>
    <property type="match status" value="1"/>
</dbReference>
<feature type="domain" description="Cyclic nucleotide-binding" evidence="2">
    <location>
        <begin position="574"/>
        <end position="617"/>
    </location>
</feature>